<dbReference type="EMBL" id="JAGGNH010000009">
    <property type="protein sequence ID" value="KAJ0962733.1"/>
    <property type="molecule type" value="Genomic_DNA"/>
</dbReference>
<protein>
    <submittedName>
        <fullName evidence="2">Uncharacterized protein</fullName>
    </submittedName>
</protein>
<dbReference type="AlphaFoldDB" id="A0A9D5H4A2"/>
<gene>
    <name evidence="2" type="ORF">J5N97_027855</name>
</gene>
<evidence type="ECO:0000313" key="3">
    <source>
        <dbReference type="Proteomes" id="UP001085076"/>
    </source>
</evidence>
<proteinExistence type="predicted"/>
<sequence>MKRTRTVSSVSKPQKKSRDGATKAAAAKVKKEEVVEEKRAPPAATVEAAAPAVAAEEEEVEVQCLWDVAGECGWWWGVEEDVLFGWFPFEEEDFLFSENRGSGGAFWEDYHDIWQLQHIHEIPSSSANNS</sequence>
<dbReference type="Proteomes" id="UP001085076">
    <property type="component" value="Miscellaneous, Linkage group lg09"/>
</dbReference>
<reference evidence="2" key="1">
    <citation type="submission" date="2021-03" db="EMBL/GenBank/DDBJ databases">
        <authorList>
            <person name="Li Z."/>
            <person name="Yang C."/>
        </authorList>
    </citation>
    <scope>NUCLEOTIDE SEQUENCE</scope>
    <source>
        <strain evidence="2">Dzin_1.0</strain>
        <tissue evidence="2">Leaf</tissue>
    </source>
</reference>
<feature type="region of interest" description="Disordered" evidence="1">
    <location>
        <begin position="1"/>
        <end position="28"/>
    </location>
</feature>
<accession>A0A9D5H4A2</accession>
<name>A0A9D5H4A2_9LILI</name>
<reference evidence="2" key="2">
    <citation type="journal article" date="2022" name="Hortic Res">
        <title>The genome of Dioscorea zingiberensis sheds light on the biosynthesis, origin and evolution of the medicinally important diosgenin saponins.</title>
        <authorList>
            <person name="Li Y."/>
            <person name="Tan C."/>
            <person name="Li Z."/>
            <person name="Guo J."/>
            <person name="Li S."/>
            <person name="Chen X."/>
            <person name="Wang C."/>
            <person name="Dai X."/>
            <person name="Yang H."/>
            <person name="Song W."/>
            <person name="Hou L."/>
            <person name="Xu J."/>
            <person name="Tong Z."/>
            <person name="Xu A."/>
            <person name="Yuan X."/>
            <person name="Wang W."/>
            <person name="Yang Q."/>
            <person name="Chen L."/>
            <person name="Sun Z."/>
            <person name="Wang K."/>
            <person name="Pan B."/>
            <person name="Chen J."/>
            <person name="Bao Y."/>
            <person name="Liu F."/>
            <person name="Qi X."/>
            <person name="Gang D.R."/>
            <person name="Wen J."/>
            <person name="Li J."/>
        </authorList>
    </citation>
    <scope>NUCLEOTIDE SEQUENCE</scope>
    <source>
        <strain evidence="2">Dzin_1.0</strain>
    </source>
</reference>
<keyword evidence="3" id="KW-1185">Reference proteome</keyword>
<feature type="compositionally biased region" description="Polar residues" evidence="1">
    <location>
        <begin position="1"/>
        <end position="12"/>
    </location>
</feature>
<comment type="caution">
    <text evidence="2">The sequence shown here is derived from an EMBL/GenBank/DDBJ whole genome shotgun (WGS) entry which is preliminary data.</text>
</comment>
<evidence type="ECO:0000313" key="2">
    <source>
        <dbReference type="EMBL" id="KAJ0962733.1"/>
    </source>
</evidence>
<evidence type="ECO:0000256" key="1">
    <source>
        <dbReference type="SAM" id="MobiDB-lite"/>
    </source>
</evidence>
<organism evidence="2 3">
    <name type="scientific">Dioscorea zingiberensis</name>
    <dbReference type="NCBI Taxonomy" id="325984"/>
    <lineage>
        <taxon>Eukaryota</taxon>
        <taxon>Viridiplantae</taxon>
        <taxon>Streptophyta</taxon>
        <taxon>Embryophyta</taxon>
        <taxon>Tracheophyta</taxon>
        <taxon>Spermatophyta</taxon>
        <taxon>Magnoliopsida</taxon>
        <taxon>Liliopsida</taxon>
        <taxon>Dioscoreales</taxon>
        <taxon>Dioscoreaceae</taxon>
        <taxon>Dioscorea</taxon>
    </lineage>
</organism>
<dbReference type="OrthoDB" id="768391at2759"/>